<sequence length="280" mass="31582">MAYIIEKQAILVATDSKCPAGSSSSNQEVNNSEVFPPPSYDQATSEVDSSTSYPAEKESRNVIIFDGDNKRSHRRGSSSSCSSDSGESVNFEEYYQDVSFPSRQTIGVVPTVAVSSTTASYWISPCPNGAGLCECSASHGTTKSHPSSPRRIRTRWTWTYRTRHWSRRRSPRWRDANRRGSNWRLSSSGGRRGRRSYWNSNERDRSCSQWWKEPWRTDWTIRQSSRGSLRPNHGFTISKWPGSLWSVERARCSSSCKREPENAEEAAQASEEGAEGTSEI</sequence>
<feature type="region of interest" description="Disordered" evidence="1">
    <location>
        <begin position="256"/>
        <end position="280"/>
    </location>
</feature>
<organism evidence="2 3">
    <name type="scientific">Kockovaella imperatae</name>
    <dbReference type="NCBI Taxonomy" id="4999"/>
    <lineage>
        <taxon>Eukaryota</taxon>
        <taxon>Fungi</taxon>
        <taxon>Dikarya</taxon>
        <taxon>Basidiomycota</taxon>
        <taxon>Agaricomycotina</taxon>
        <taxon>Tremellomycetes</taxon>
        <taxon>Tremellales</taxon>
        <taxon>Cuniculitremaceae</taxon>
        <taxon>Kockovaella</taxon>
    </lineage>
</organism>
<feature type="compositionally biased region" description="Low complexity" evidence="1">
    <location>
        <begin position="22"/>
        <end position="34"/>
    </location>
</feature>
<evidence type="ECO:0000256" key="1">
    <source>
        <dbReference type="SAM" id="MobiDB-lite"/>
    </source>
</evidence>
<feature type="compositionally biased region" description="Polar residues" evidence="1">
    <location>
        <begin position="41"/>
        <end position="53"/>
    </location>
</feature>
<proteinExistence type="predicted"/>
<feature type="region of interest" description="Disordered" evidence="1">
    <location>
        <begin position="16"/>
        <end position="87"/>
    </location>
</feature>
<dbReference type="EMBL" id="NBSH01000005">
    <property type="protein sequence ID" value="ORX37544.1"/>
    <property type="molecule type" value="Genomic_DNA"/>
</dbReference>
<dbReference type="Proteomes" id="UP000193218">
    <property type="component" value="Unassembled WGS sequence"/>
</dbReference>
<feature type="compositionally biased region" description="Low complexity" evidence="1">
    <location>
        <begin position="265"/>
        <end position="280"/>
    </location>
</feature>
<feature type="compositionally biased region" description="Low complexity" evidence="1">
    <location>
        <begin position="179"/>
        <end position="189"/>
    </location>
</feature>
<dbReference type="RefSeq" id="XP_021871531.1">
    <property type="nucleotide sequence ID" value="XM_022015463.1"/>
</dbReference>
<feature type="compositionally biased region" description="Low complexity" evidence="1">
    <location>
        <begin position="77"/>
        <end position="87"/>
    </location>
</feature>
<evidence type="ECO:0000313" key="3">
    <source>
        <dbReference type="Proteomes" id="UP000193218"/>
    </source>
</evidence>
<accession>A0A1Y1UJ76</accession>
<keyword evidence="3" id="KW-1185">Reference proteome</keyword>
<comment type="caution">
    <text evidence="2">The sequence shown here is derived from an EMBL/GenBank/DDBJ whole genome shotgun (WGS) entry which is preliminary data.</text>
</comment>
<dbReference type="AlphaFoldDB" id="A0A1Y1UJ76"/>
<reference evidence="2 3" key="1">
    <citation type="submission" date="2017-03" db="EMBL/GenBank/DDBJ databases">
        <title>Widespread Adenine N6-methylation of Active Genes in Fungi.</title>
        <authorList>
            <consortium name="DOE Joint Genome Institute"/>
            <person name="Mondo S.J."/>
            <person name="Dannebaum R.O."/>
            <person name="Kuo R.C."/>
            <person name="Louie K.B."/>
            <person name="Bewick A.J."/>
            <person name="Labutti K."/>
            <person name="Haridas S."/>
            <person name="Kuo A."/>
            <person name="Salamov A."/>
            <person name="Ahrendt S.R."/>
            <person name="Lau R."/>
            <person name="Bowen B.P."/>
            <person name="Lipzen A."/>
            <person name="Sullivan W."/>
            <person name="Andreopoulos W.B."/>
            <person name="Clum A."/>
            <person name="Lindquist E."/>
            <person name="Daum C."/>
            <person name="Northen T.R."/>
            <person name="Ramamoorthy G."/>
            <person name="Schmitz R.J."/>
            <person name="Gryganskyi A."/>
            <person name="Culley D."/>
            <person name="Magnuson J."/>
            <person name="James T.Y."/>
            <person name="O'Malley M.A."/>
            <person name="Stajich J.E."/>
            <person name="Spatafora J.W."/>
            <person name="Visel A."/>
            <person name="Grigoriev I.V."/>
        </authorList>
    </citation>
    <scope>NUCLEOTIDE SEQUENCE [LARGE SCALE GENOMIC DNA]</scope>
    <source>
        <strain evidence="2 3">NRRL Y-17943</strain>
    </source>
</reference>
<feature type="region of interest" description="Disordered" evidence="1">
    <location>
        <begin position="177"/>
        <end position="199"/>
    </location>
</feature>
<name>A0A1Y1UJ76_9TREE</name>
<dbReference type="GeneID" id="33557272"/>
<protein>
    <submittedName>
        <fullName evidence="2">Uncharacterized protein</fullName>
    </submittedName>
</protein>
<gene>
    <name evidence="2" type="ORF">BD324DRAFT_622318</name>
</gene>
<dbReference type="InParanoid" id="A0A1Y1UJ76"/>
<evidence type="ECO:0000313" key="2">
    <source>
        <dbReference type="EMBL" id="ORX37544.1"/>
    </source>
</evidence>